<dbReference type="SUPFAM" id="SSF52540">
    <property type="entry name" value="P-loop containing nucleoside triphosphate hydrolases"/>
    <property type="match status" value="1"/>
</dbReference>
<keyword evidence="9" id="KW-1185">Reference proteome</keyword>
<feature type="domain" description="FtsK" evidence="7">
    <location>
        <begin position="538"/>
        <end position="724"/>
    </location>
</feature>
<evidence type="ECO:0000256" key="5">
    <source>
        <dbReference type="SAM" id="MobiDB-lite"/>
    </source>
</evidence>
<evidence type="ECO:0000256" key="2">
    <source>
        <dbReference type="ARBA" id="ARBA00022741"/>
    </source>
</evidence>
<dbReference type="AlphaFoldDB" id="A0AA35VZP1"/>
<dbReference type="GO" id="GO:0005524">
    <property type="term" value="F:ATP binding"/>
    <property type="evidence" value="ECO:0007669"/>
    <property type="project" value="UniProtKB-KW"/>
</dbReference>
<dbReference type="Gene3D" id="3.30.980.40">
    <property type="match status" value="1"/>
</dbReference>
<sequence length="782" mass="84462">MDALTDENVIDDETAARPTKREKKSKRAAGRNLSKTQNPDGEASQSDGVITHKSLIRHGIFFTLSLAAAVASYLFRDEIMSNVGFGAMPIGLWAILFTYLLITNTSWLIRRYRETISSLIVVFGGVAVLGIFDAPLGATTGATMGGRLGEILAREPYEWHRYDLVLWQQALAWVRAGALFTIGAAAQFPTAFGIAMKVIWIGVLMVVSASVGLFMMAGGAATSMASKRKTVKPEIEASTNPQAPDPQGVSANEDIFAIQPTATEKNAEVSFGREDSSDAVVVMGNTFVVDDDDFDEDEKFEDDEWNSIGSTSKFNMPNDLSQDSEDDAGFIEVGGSVGDVAVTSFDQDLFAETETVEDGEGHSPSRDADEVLQMITSGAAVEAAMNAFPWHLPTLEFLADPPTGGVATTEIKATSDLIEETLADHSIAVTVDQVRVGPTVTMYGLKPGWKGSGPRSNSVRQRVRVDTILNREKDIALALSSPNIRFESVVPGSSVVGIEVPNARPTPVNLRTVMDSEEWSEFVDDAALPVPLGMGSGGNPVMADFAKMPHTLVAGATGSGKSVCMNTIVTGLLMTRTPVELRMVMIDPKRVELTPYQGVPHLHTPVIVEPERAVKALKALVKEMMDRFSTLEATGVKNITTYNEKSTSTMPYLLILVDELADLMLTASNEVEQLLVRLAQLGRATGVHLVVATQRPSVDVVTGLIKANFPSRGQLCCRVASGQSDDFGCHRCRQTPRQRRHALQADRSEPTCSSAGRILGRGRDRVNRRILETGRRSTVAAT</sequence>
<feature type="transmembrane region" description="Helical" evidence="6">
    <location>
        <begin position="116"/>
        <end position="138"/>
    </location>
</feature>
<keyword evidence="6" id="KW-0472">Membrane</keyword>
<keyword evidence="6" id="KW-1133">Transmembrane helix</keyword>
<feature type="transmembrane region" description="Helical" evidence="6">
    <location>
        <begin position="198"/>
        <end position="221"/>
    </location>
</feature>
<feature type="transmembrane region" description="Helical" evidence="6">
    <location>
        <begin position="166"/>
        <end position="186"/>
    </location>
</feature>
<dbReference type="PANTHER" id="PTHR22683">
    <property type="entry name" value="SPORULATION PROTEIN RELATED"/>
    <property type="match status" value="1"/>
</dbReference>
<dbReference type="GO" id="GO:0003677">
    <property type="term" value="F:DNA binding"/>
    <property type="evidence" value="ECO:0007669"/>
    <property type="project" value="UniProtKB-KW"/>
</dbReference>
<organism evidence="8 9">
    <name type="scientific">Geodia barretti</name>
    <name type="common">Barrett's horny sponge</name>
    <dbReference type="NCBI Taxonomy" id="519541"/>
    <lineage>
        <taxon>Eukaryota</taxon>
        <taxon>Metazoa</taxon>
        <taxon>Porifera</taxon>
        <taxon>Demospongiae</taxon>
        <taxon>Heteroscleromorpha</taxon>
        <taxon>Tetractinellida</taxon>
        <taxon>Astrophorina</taxon>
        <taxon>Geodiidae</taxon>
        <taxon>Geodia</taxon>
    </lineage>
</organism>
<dbReference type="Pfam" id="PF17854">
    <property type="entry name" value="FtsK_alpha"/>
    <property type="match status" value="1"/>
</dbReference>
<feature type="transmembrane region" description="Helical" evidence="6">
    <location>
        <begin position="55"/>
        <end position="75"/>
    </location>
</feature>
<feature type="region of interest" description="Disordered" evidence="5">
    <location>
        <begin position="231"/>
        <end position="250"/>
    </location>
</feature>
<comment type="similarity">
    <text evidence="1">Belongs to the FtsK/SpoIIIE/SftA family.</text>
</comment>
<keyword evidence="6" id="KW-0812">Transmembrane</keyword>
<keyword evidence="4" id="KW-0238">DNA-binding</keyword>
<dbReference type="PROSITE" id="PS50901">
    <property type="entry name" value="FTSK"/>
    <property type="match status" value="1"/>
</dbReference>
<dbReference type="Proteomes" id="UP001174909">
    <property type="component" value="Unassembled WGS sequence"/>
</dbReference>
<feature type="compositionally biased region" description="Acidic residues" evidence="5">
    <location>
        <begin position="1"/>
        <end position="13"/>
    </location>
</feature>
<feature type="compositionally biased region" description="Basic residues" evidence="5">
    <location>
        <begin position="18"/>
        <end position="29"/>
    </location>
</feature>
<dbReference type="Gene3D" id="3.40.50.300">
    <property type="entry name" value="P-loop containing nucleotide triphosphate hydrolases"/>
    <property type="match status" value="1"/>
</dbReference>
<feature type="transmembrane region" description="Helical" evidence="6">
    <location>
        <begin position="87"/>
        <end position="109"/>
    </location>
</feature>
<evidence type="ECO:0000256" key="4">
    <source>
        <dbReference type="ARBA" id="ARBA00023125"/>
    </source>
</evidence>
<dbReference type="Pfam" id="PF01580">
    <property type="entry name" value="FtsK_SpoIIIE"/>
    <property type="match status" value="1"/>
</dbReference>
<evidence type="ECO:0000256" key="3">
    <source>
        <dbReference type="ARBA" id="ARBA00022840"/>
    </source>
</evidence>
<dbReference type="InterPro" id="IPR027417">
    <property type="entry name" value="P-loop_NTPase"/>
</dbReference>
<gene>
    <name evidence="8" type="ORF">GBAR_LOCUS1027</name>
</gene>
<proteinExistence type="inferred from homology"/>
<evidence type="ECO:0000256" key="6">
    <source>
        <dbReference type="SAM" id="Phobius"/>
    </source>
</evidence>
<name>A0AA35VZP1_GEOBA</name>
<comment type="caution">
    <text evidence="8">The sequence shown here is derived from an EMBL/GenBank/DDBJ whole genome shotgun (WGS) entry which is preliminary data.</text>
</comment>
<feature type="region of interest" description="Disordered" evidence="5">
    <location>
        <begin position="1"/>
        <end position="46"/>
    </location>
</feature>
<dbReference type="EMBL" id="CASHTH010000148">
    <property type="protein sequence ID" value="CAI7992519.1"/>
    <property type="molecule type" value="Genomic_DNA"/>
</dbReference>
<reference evidence="8" key="1">
    <citation type="submission" date="2023-03" db="EMBL/GenBank/DDBJ databases">
        <authorList>
            <person name="Steffen K."/>
            <person name="Cardenas P."/>
        </authorList>
    </citation>
    <scope>NUCLEOTIDE SEQUENCE</scope>
</reference>
<accession>A0AA35VZP1</accession>
<protein>
    <submittedName>
        <fullName evidence="8">DNA translocase FtsK</fullName>
    </submittedName>
</protein>
<keyword evidence="3" id="KW-0067">ATP-binding</keyword>
<keyword evidence="2" id="KW-0547">Nucleotide-binding</keyword>
<dbReference type="InterPro" id="IPR002543">
    <property type="entry name" value="FtsK_dom"/>
</dbReference>
<feature type="compositionally biased region" description="Polar residues" evidence="5">
    <location>
        <begin position="33"/>
        <end position="46"/>
    </location>
</feature>
<evidence type="ECO:0000256" key="1">
    <source>
        <dbReference type="ARBA" id="ARBA00006474"/>
    </source>
</evidence>
<evidence type="ECO:0000313" key="9">
    <source>
        <dbReference type="Proteomes" id="UP001174909"/>
    </source>
</evidence>
<evidence type="ECO:0000313" key="8">
    <source>
        <dbReference type="EMBL" id="CAI7992519.1"/>
    </source>
</evidence>
<dbReference type="PANTHER" id="PTHR22683:SF1">
    <property type="entry name" value="TYPE VII SECRETION SYSTEM PROTEIN ESSC"/>
    <property type="match status" value="1"/>
</dbReference>
<dbReference type="InterPro" id="IPR041027">
    <property type="entry name" value="FtsK_alpha"/>
</dbReference>
<evidence type="ECO:0000259" key="7">
    <source>
        <dbReference type="PROSITE" id="PS50901"/>
    </source>
</evidence>
<dbReference type="InterPro" id="IPR050206">
    <property type="entry name" value="FtsK/SpoIIIE/SftA"/>
</dbReference>